<dbReference type="InterPro" id="IPR020481">
    <property type="entry name" value="Intracell_prot_inh_BsuPI"/>
</dbReference>
<feature type="domain" description="Intracellular proteinase inhibitor BsuPI" evidence="1">
    <location>
        <begin position="72"/>
        <end position="155"/>
    </location>
</feature>
<dbReference type="KEGG" id="ccot:CCAX7_12830"/>
<dbReference type="InterPro" id="IPR038144">
    <property type="entry name" value="IPI"/>
</dbReference>
<gene>
    <name evidence="2" type="ORF">CCAX7_12830</name>
</gene>
<dbReference type="Gene3D" id="2.60.40.2360">
    <property type="entry name" value="Intracellular proteinase inhibitor BsuPI"/>
    <property type="match status" value="1"/>
</dbReference>
<organism evidence="2 3">
    <name type="scientific">Capsulimonas corticalis</name>
    <dbReference type="NCBI Taxonomy" id="2219043"/>
    <lineage>
        <taxon>Bacteria</taxon>
        <taxon>Bacillati</taxon>
        <taxon>Armatimonadota</taxon>
        <taxon>Armatimonadia</taxon>
        <taxon>Capsulimonadales</taxon>
        <taxon>Capsulimonadaceae</taxon>
        <taxon>Capsulimonas</taxon>
    </lineage>
</organism>
<dbReference type="Pfam" id="PF12690">
    <property type="entry name" value="BsuPI"/>
    <property type="match status" value="1"/>
</dbReference>
<evidence type="ECO:0000313" key="2">
    <source>
        <dbReference type="EMBL" id="BDI29232.1"/>
    </source>
</evidence>
<dbReference type="AlphaFoldDB" id="A0A402D4N7"/>
<reference evidence="2 3" key="1">
    <citation type="journal article" date="2019" name="Int. J. Syst. Evol. Microbiol.">
        <title>Capsulimonas corticalis gen. nov., sp. nov., an aerobic capsulated bacterium, of a novel bacterial order, Capsulimonadales ord. nov., of the class Armatimonadia of the phylum Armatimonadetes.</title>
        <authorList>
            <person name="Li J."/>
            <person name="Kudo C."/>
            <person name="Tonouchi A."/>
        </authorList>
    </citation>
    <scope>NUCLEOTIDE SEQUENCE [LARGE SCALE GENOMIC DNA]</scope>
    <source>
        <strain evidence="2 3">AX-7</strain>
    </source>
</reference>
<name>A0A402D4N7_9BACT</name>
<sequence>MRTMGQIAILAAAAVLTAGHPKTVKPASAPAGASAMAQSHTVSGSGGSYGMILGIDQTAYPASAAAATKPYIHAVLSVFNHTGAPVTYTGGGQQYEWQVADASGNIVWDYAKGRMFPMFVMKRTLTETGLTYSYDVPLQNQDGTPLAPGRYTLRGRLPNTLDLAAEIGFTVTR</sequence>
<evidence type="ECO:0000259" key="1">
    <source>
        <dbReference type="Pfam" id="PF12690"/>
    </source>
</evidence>
<dbReference type="EMBL" id="AP025739">
    <property type="protein sequence ID" value="BDI29232.1"/>
    <property type="molecule type" value="Genomic_DNA"/>
</dbReference>
<keyword evidence="3" id="KW-1185">Reference proteome</keyword>
<dbReference type="Proteomes" id="UP000287394">
    <property type="component" value="Chromosome"/>
</dbReference>
<dbReference type="RefSeq" id="WP_165864599.1">
    <property type="nucleotide sequence ID" value="NZ_AP025739.1"/>
</dbReference>
<accession>A0A402D4N7</accession>
<protein>
    <recommendedName>
        <fullName evidence="1">Intracellular proteinase inhibitor BsuPI domain-containing protein</fullName>
    </recommendedName>
</protein>
<proteinExistence type="predicted"/>
<evidence type="ECO:0000313" key="3">
    <source>
        <dbReference type="Proteomes" id="UP000287394"/>
    </source>
</evidence>